<dbReference type="AlphaFoldDB" id="A0A6J4SP55"/>
<evidence type="ECO:0000256" key="3">
    <source>
        <dbReference type="ARBA" id="ARBA00023163"/>
    </source>
</evidence>
<sequence length="283" mass="28132">MAARISATLLRTQPDRRLVALAADGSEPAFEALVDRYRQPLEAYCRRLLLPADVAEDVVQEALLSTWQALRRGNDIQDPRAWLYLGLTAGAVRGLVYRARAALRTAAGLLLPGPAVAWASSAGARAGVPMAERIGELVAGGGAAGGIAALVTKGGATVATVTALAGGAAVVSDRPEQREAPASASASARPSIDDNSDDDVVERAADDRSGRSGSGSDSSGSGSDDGSSGSGSSGSGSDEDSSGRGSGSDDSSGSGSGGSGSDRSDSSGSGSGTLPEPDDPEDD</sequence>
<accession>A0A6J4SP55</accession>
<dbReference type="SUPFAM" id="SSF88946">
    <property type="entry name" value="Sigma2 domain of RNA polymerase sigma factors"/>
    <property type="match status" value="1"/>
</dbReference>
<evidence type="ECO:0000256" key="1">
    <source>
        <dbReference type="ARBA" id="ARBA00023015"/>
    </source>
</evidence>
<dbReference type="InterPro" id="IPR039425">
    <property type="entry name" value="RNA_pol_sigma-70-like"/>
</dbReference>
<feature type="compositionally biased region" description="Low complexity" evidence="4">
    <location>
        <begin position="180"/>
        <end position="190"/>
    </location>
</feature>
<dbReference type="PANTHER" id="PTHR43133:SF25">
    <property type="entry name" value="RNA POLYMERASE SIGMA FACTOR RFAY-RELATED"/>
    <property type="match status" value="1"/>
</dbReference>
<evidence type="ECO:0000256" key="2">
    <source>
        <dbReference type="ARBA" id="ARBA00023082"/>
    </source>
</evidence>
<feature type="compositionally biased region" description="Basic and acidic residues" evidence="4">
    <location>
        <begin position="201"/>
        <end position="210"/>
    </location>
</feature>
<dbReference type="GO" id="GO:0006352">
    <property type="term" value="P:DNA-templated transcription initiation"/>
    <property type="evidence" value="ECO:0007669"/>
    <property type="project" value="InterPro"/>
</dbReference>
<dbReference type="GO" id="GO:0016987">
    <property type="term" value="F:sigma factor activity"/>
    <property type="evidence" value="ECO:0007669"/>
    <property type="project" value="UniProtKB-KW"/>
</dbReference>
<gene>
    <name evidence="6" type="ORF">AVDCRST_MAG85-1620</name>
</gene>
<keyword evidence="3" id="KW-0804">Transcription</keyword>
<dbReference type="InterPro" id="IPR007627">
    <property type="entry name" value="RNA_pol_sigma70_r2"/>
</dbReference>
<protein>
    <recommendedName>
        <fullName evidence="5">RNA polymerase sigma-70 region 2 domain-containing protein</fullName>
    </recommendedName>
</protein>
<dbReference type="Pfam" id="PF04542">
    <property type="entry name" value="Sigma70_r2"/>
    <property type="match status" value="1"/>
</dbReference>
<feature type="compositionally biased region" description="Low complexity" evidence="4">
    <location>
        <begin position="214"/>
        <end position="227"/>
    </location>
</feature>
<dbReference type="Gene3D" id="1.10.1740.10">
    <property type="match status" value="1"/>
</dbReference>
<reference evidence="6" key="1">
    <citation type="submission" date="2020-02" db="EMBL/GenBank/DDBJ databases">
        <authorList>
            <person name="Meier V. D."/>
        </authorList>
    </citation>
    <scope>NUCLEOTIDE SEQUENCE</scope>
    <source>
        <strain evidence="6">AVDCRST_MAG85</strain>
    </source>
</reference>
<keyword evidence="2" id="KW-0731">Sigma factor</keyword>
<organism evidence="6">
    <name type="scientific">uncultured Solirubrobacteraceae bacterium</name>
    <dbReference type="NCBI Taxonomy" id="1162706"/>
    <lineage>
        <taxon>Bacteria</taxon>
        <taxon>Bacillati</taxon>
        <taxon>Actinomycetota</taxon>
        <taxon>Thermoleophilia</taxon>
        <taxon>Solirubrobacterales</taxon>
        <taxon>Solirubrobacteraceae</taxon>
        <taxon>environmental samples</taxon>
    </lineage>
</organism>
<keyword evidence="1" id="KW-0805">Transcription regulation</keyword>
<evidence type="ECO:0000256" key="4">
    <source>
        <dbReference type="SAM" id="MobiDB-lite"/>
    </source>
</evidence>
<evidence type="ECO:0000259" key="5">
    <source>
        <dbReference type="Pfam" id="PF04542"/>
    </source>
</evidence>
<proteinExistence type="predicted"/>
<feature type="domain" description="RNA polymerase sigma-70 region 2" evidence="5">
    <location>
        <begin position="33"/>
        <end position="84"/>
    </location>
</feature>
<dbReference type="EMBL" id="CADCVT010000178">
    <property type="protein sequence ID" value="CAA9498653.1"/>
    <property type="molecule type" value="Genomic_DNA"/>
</dbReference>
<dbReference type="PANTHER" id="PTHR43133">
    <property type="entry name" value="RNA POLYMERASE ECF-TYPE SIGMA FACTO"/>
    <property type="match status" value="1"/>
</dbReference>
<dbReference type="InterPro" id="IPR013325">
    <property type="entry name" value="RNA_pol_sigma_r2"/>
</dbReference>
<name>A0A6J4SP55_9ACTN</name>
<evidence type="ECO:0000313" key="6">
    <source>
        <dbReference type="EMBL" id="CAA9498653.1"/>
    </source>
</evidence>
<feature type="region of interest" description="Disordered" evidence="4">
    <location>
        <begin position="169"/>
        <end position="283"/>
    </location>
</feature>